<dbReference type="InterPro" id="IPR005119">
    <property type="entry name" value="LysR_subst-bd"/>
</dbReference>
<dbReference type="Gene3D" id="3.40.190.290">
    <property type="match status" value="1"/>
</dbReference>
<evidence type="ECO:0000259" key="1">
    <source>
        <dbReference type="Pfam" id="PF03466"/>
    </source>
</evidence>
<evidence type="ECO:0000313" key="2">
    <source>
        <dbReference type="EMBL" id="GKJ87541.1"/>
    </source>
</evidence>
<reference evidence="2" key="1">
    <citation type="journal article" date="2022" name="J. Appl. Microbiol.">
        <title>PCR-based ORF typing of Klebsiella pneumoniae for rapid identification of global clones and transmission events.</title>
        <authorList>
            <person name="Nonogaki R."/>
            <person name="Iijima A."/>
            <person name="Kawamura K."/>
            <person name="Kayama S."/>
            <person name="Sugai M."/>
            <person name="Yagi T."/>
            <person name="Arakawa Y."/>
            <person name="Doi Y."/>
            <person name="Suzuki M."/>
        </authorList>
    </citation>
    <scope>NUCLEOTIDE SEQUENCE</scope>
    <source>
        <strain evidence="2">NUKP-37</strain>
    </source>
</reference>
<dbReference type="EMBL" id="BQTA01000002">
    <property type="protein sequence ID" value="GKJ87541.1"/>
    <property type="molecule type" value="Genomic_DNA"/>
</dbReference>
<dbReference type="Pfam" id="PF03466">
    <property type="entry name" value="LysR_substrate"/>
    <property type="match status" value="1"/>
</dbReference>
<dbReference type="AlphaFoldDB" id="A0A9P3P453"/>
<feature type="domain" description="LysR substrate-binding" evidence="1">
    <location>
        <begin position="11"/>
        <end position="117"/>
    </location>
</feature>
<comment type="caution">
    <text evidence="2">The sequence shown here is derived from an EMBL/GenBank/DDBJ whole genome shotgun (WGS) entry which is preliminary data.</text>
</comment>
<protein>
    <recommendedName>
        <fullName evidence="1">LysR substrate-binding domain-containing protein</fullName>
    </recommendedName>
</protein>
<name>A0A9P3P453_KLEVA</name>
<proteinExistence type="predicted"/>
<sequence length="129" mass="14752">MRFGLYASQFWQEIPQEDWVFIAYDSTLAHVTQQQWLESLLNGRRVIFRASDLMAQQQAARKGLGIVTLPCFMGDNDSELVRLPENLPSPVRNIWLVAYPEIKRDRSAVVVMDFLAEIIGRSCPPGKDI</sequence>
<accession>A0A9P3P453</accession>
<dbReference type="Proteomes" id="UP001060507">
    <property type="component" value="Unassembled WGS sequence"/>
</dbReference>
<evidence type="ECO:0000313" key="3">
    <source>
        <dbReference type="Proteomes" id="UP001060507"/>
    </source>
</evidence>
<organism evidence="2 3">
    <name type="scientific">Klebsiella variicola</name>
    <dbReference type="NCBI Taxonomy" id="244366"/>
    <lineage>
        <taxon>Bacteria</taxon>
        <taxon>Pseudomonadati</taxon>
        <taxon>Pseudomonadota</taxon>
        <taxon>Gammaproteobacteria</taxon>
        <taxon>Enterobacterales</taxon>
        <taxon>Enterobacteriaceae</taxon>
        <taxon>Klebsiella/Raoultella group</taxon>
        <taxon>Klebsiella</taxon>
        <taxon>Klebsiella pneumoniae complex</taxon>
    </lineage>
</organism>
<gene>
    <name evidence="2" type="ORF">NUKP37_08730</name>
</gene>
<dbReference type="SUPFAM" id="SSF53850">
    <property type="entry name" value="Periplasmic binding protein-like II"/>
    <property type="match status" value="1"/>
</dbReference>